<evidence type="ECO:0000313" key="2">
    <source>
        <dbReference type="Proteomes" id="UP001500542"/>
    </source>
</evidence>
<protein>
    <recommendedName>
        <fullName evidence="3">DUF1329 domain-containing protein</fullName>
    </recommendedName>
</protein>
<organism evidence="1 2">
    <name type="scientific">Kribbella koreensis</name>
    <dbReference type="NCBI Taxonomy" id="57909"/>
    <lineage>
        <taxon>Bacteria</taxon>
        <taxon>Bacillati</taxon>
        <taxon>Actinomycetota</taxon>
        <taxon>Actinomycetes</taxon>
        <taxon>Propionibacteriales</taxon>
        <taxon>Kribbellaceae</taxon>
        <taxon>Kribbella</taxon>
    </lineage>
</organism>
<dbReference type="EMBL" id="BAAAHK010000004">
    <property type="protein sequence ID" value="GAA0933852.1"/>
    <property type="molecule type" value="Genomic_DNA"/>
</dbReference>
<reference evidence="1 2" key="1">
    <citation type="journal article" date="2019" name="Int. J. Syst. Evol. Microbiol.">
        <title>The Global Catalogue of Microorganisms (GCM) 10K type strain sequencing project: providing services to taxonomists for standard genome sequencing and annotation.</title>
        <authorList>
            <consortium name="The Broad Institute Genomics Platform"/>
            <consortium name="The Broad Institute Genome Sequencing Center for Infectious Disease"/>
            <person name="Wu L."/>
            <person name="Ma J."/>
        </authorList>
    </citation>
    <scope>NUCLEOTIDE SEQUENCE [LARGE SCALE GENOMIC DNA]</scope>
    <source>
        <strain evidence="1 2">JCM 10977</strain>
    </source>
</reference>
<gene>
    <name evidence="1" type="ORF">GCM10009554_19410</name>
</gene>
<sequence>MQRVRTRWGKESRGGPNAAVRNGVPVAFALPPGPGPIFHSVEMEQWSDYLPRVSTGDLALFGLELTEDNGRCRAYPNTYYPMPPRSRHPAVRIEAGEWLRWQLNYRLVHYNSGEWIYQLDTFNIGYATTDPRVFLGTPPRVIDELGSLR</sequence>
<dbReference type="Proteomes" id="UP001500542">
    <property type="component" value="Unassembled WGS sequence"/>
</dbReference>
<proteinExistence type="predicted"/>
<keyword evidence="2" id="KW-1185">Reference proteome</keyword>
<name>A0ABN1PXB0_9ACTN</name>
<evidence type="ECO:0008006" key="3">
    <source>
        <dbReference type="Google" id="ProtNLM"/>
    </source>
</evidence>
<comment type="caution">
    <text evidence="1">The sequence shown here is derived from an EMBL/GenBank/DDBJ whole genome shotgun (WGS) entry which is preliminary data.</text>
</comment>
<accession>A0ABN1PXB0</accession>
<evidence type="ECO:0000313" key="1">
    <source>
        <dbReference type="EMBL" id="GAA0933852.1"/>
    </source>
</evidence>